<dbReference type="Pfam" id="PF07609">
    <property type="entry name" value="DUF1572"/>
    <property type="match status" value="1"/>
</dbReference>
<reference evidence="1 2" key="1">
    <citation type="submission" date="2019-10" db="EMBL/GenBank/DDBJ databases">
        <title>Draft Genome Sequence of Cytophagaceae sp. SJW1-29.</title>
        <authorList>
            <person name="Choi A."/>
        </authorList>
    </citation>
    <scope>NUCLEOTIDE SEQUENCE [LARGE SCALE GENOMIC DNA]</scope>
    <source>
        <strain evidence="1 2">SJW1-29</strain>
    </source>
</reference>
<dbReference type="InterPro" id="IPR011466">
    <property type="entry name" value="DUF1572"/>
</dbReference>
<dbReference type="Proteomes" id="UP000479293">
    <property type="component" value="Unassembled WGS sequence"/>
</dbReference>
<dbReference type="RefSeq" id="WP_152763970.1">
    <property type="nucleotide sequence ID" value="NZ_WHLY01000002.1"/>
</dbReference>
<protein>
    <submittedName>
        <fullName evidence="1">DUF1572 domain-containing protein</fullName>
    </submittedName>
</protein>
<keyword evidence="2" id="KW-1185">Reference proteome</keyword>
<dbReference type="Gene3D" id="1.20.120.450">
    <property type="entry name" value="dinb family like domain"/>
    <property type="match status" value="1"/>
</dbReference>
<proteinExistence type="predicted"/>
<evidence type="ECO:0000313" key="1">
    <source>
        <dbReference type="EMBL" id="MPR36242.1"/>
    </source>
</evidence>
<evidence type="ECO:0000313" key="2">
    <source>
        <dbReference type="Proteomes" id="UP000479293"/>
    </source>
</evidence>
<dbReference type="EMBL" id="WHLY01000002">
    <property type="protein sequence ID" value="MPR36242.1"/>
    <property type="molecule type" value="Genomic_DNA"/>
</dbReference>
<dbReference type="AlphaFoldDB" id="A0A7C9BDF8"/>
<accession>A0A7C9BDF8</accession>
<sequence length="197" mass="23045">MNTSYLTSVIRQFEYYKKLGEGAMEQLADEALFWQYNGASNSIAVIVNHLAGNMLSRFTDFLTTDGEKPWRNRDGEFENRFTSRAELLAYWDQGWQRLLETLNGIREDQLEDIVYIRNEEHTITEALNRQLAHYAYHIGQIVYIARMVRGEGWKSLSIPRHRSEEYNTRKFGLERGIRHFTENVQALDTPSEADGED</sequence>
<gene>
    <name evidence="1" type="ORF">GBK04_23570</name>
</gene>
<dbReference type="SUPFAM" id="SSF109854">
    <property type="entry name" value="DinB/YfiT-like putative metalloenzymes"/>
    <property type="match status" value="1"/>
</dbReference>
<comment type="caution">
    <text evidence="1">The sequence shown here is derived from an EMBL/GenBank/DDBJ whole genome shotgun (WGS) entry which is preliminary data.</text>
</comment>
<name>A0A7C9BDF8_9BACT</name>
<dbReference type="InterPro" id="IPR034660">
    <property type="entry name" value="DinB/YfiT-like"/>
</dbReference>
<organism evidence="1 2">
    <name type="scientific">Salmonirosea aquatica</name>
    <dbReference type="NCBI Taxonomy" id="2654236"/>
    <lineage>
        <taxon>Bacteria</taxon>
        <taxon>Pseudomonadati</taxon>
        <taxon>Bacteroidota</taxon>
        <taxon>Cytophagia</taxon>
        <taxon>Cytophagales</taxon>
        <taxon>Spirosomataceae</taxon>
        <taxon>Salmonirosea</taxon>
    </lineage>
</organism>